<feature type="region of interest" description="Disordered" evidence="1">
    <location>
        <begin position="1"/>
        <end position="20"/>
    </location>
</feature>
<keyword evidence="3" id="KW-1185">Reference proteome</keyword>
<dbReference type="Proteomes" id="UP000239590">
    <property type="component" value="Unassembled WGS sequence"/>
</dbReference>
<name>A0A2S7IEU2_9BACT</name>
<organism evidence="2 3">
    <name type="scientific">Siphonobacter curvatus</name>
    <dbReference type="NCBI Taxonomy" id="2094562"/>
    <lineage>
        <taxon>Bacteria</taxon>
        <taxon>Pseudomonadati</taxon>
        <taxon>Bacteroidota</taxon>
        <taxon>Cytophagia</taxon>
        <taxon>Cytophagales</taxon>
        <taxon>Cytophagaceae</taxon>
        <taxon>Siphonobacter</taxon>
    </lineage>
</organism>
<evidence type="ECO:0000256" key="1">
    <source>
        <dbReference type="SAM" id="MobiDB-lite"/>
    </source>
</evidence>
<reference evidence="3" key="1">
    <citation type="submission" date="2018-02" db="EMBL/GenBank/DDBJ databases">
        <title>Genome sequencing of Solimonas sp. HR-BB.</title>
        <authorList>
            <person name="Lee Y."/>
            <person name="Jeon C.O."/>
        </authorList>
    </citation>
    <scope>NUCLEOTIDE SEQUENCE [LARGE SCALE GENOMIC DNA]</scope>
    <source>
        <strain evidence="3">HR-U</strain>
    </source>
</reference>
<dbReference type="EMBL" id="PTRA01000009">
    <property type="protein sequence ID" value="PQA53426.1"/>
    <property type="molecule type" value="Genomic_DNA"/>
</dbReference>
<gene>
    <name evidence="2" type="ORF">C5O19_24590</name>
</gene>
<dbReference type="OrthoDB" id="1633822at2"/>
<sequence>MKKQSIEPMKTTRSSSAEKYPLATTPEGIVPALLSLFNATDVEVMLGFYEPDAVLVNAADVP</sequence>
<evidence type="ECO:0000313" key="3">
    <source>
        <dbReference type="Proteomes" id="UP000239590"/>
    </source>
</evidence>
<protein>
    <submittedName>
        <fullName evidence="2">Uncharacterized protein</fullName>
    </submittedName>
</protein>
<dbReference type="AlphaFoldDB" id="A0A2S7IEU2"/>
<dbReference type="RefSeq" id="WP_104716024.1">
    <property type="nucleotide sequence ID" value="NZ_PTRA01000009.1"/>
</dbReference>
<evidence type="ECO:0000313" key="2">
    <source>
        <dbReference type="EMBL" id="PQA53426.1"/>
    </source>
</evidence>
<proteinExistence type="predicted"/>
<accession>A0A2S7IEU2</accession>
<comment type="caution">
    <text evidence="2">The sequence shown here is derived from an EMBL/GenBank/DDBJ whole genome shotgun (WGS) entry which is preliminary data.</text>
</comment>